<dbReference type="GO" id="GO:0005886">
    <property type="term" value="C:plasma membrane"/>
    <property type="evidence" value="ECO:0007669"/>
    <property type="project" value="UniProtKB-SubCell"/>
</dbReference>
<dbReference type="PANTHER" id="PTHR10353">
    <property type="entry name" value="GLYCOSYL HYDROLASE"/>
    <property type="match status" value="1"/>
</dbReference>
<comment type="similarity">
    <text evidence="8">Belongs to the glycosyl hydrolase 1 family. Klotho subfamily.</text>
</comment>
<reference evidence="10" key="1">
    <citation type="submission" date="2025-08" db="UniProtKB">
        <authorList>
            <consortium name="Ensembl"/>
        </authorList>
    </citation>
    <scope>IDENTIFICATION</scope>
</reference>
<evidence type="ECO:0000256" key="8">
    <source>
        <dbReference type="ARBA" id="ARBA00060858"/>
    </source>
</evidence>
<evidence type="ECO:0000313" key="10">
    <source>
        <dbReference type="Ensembl" id="ENSPKIP00000038685.1"/>
    </source>
</evidence>
<dbReference type="PROSITE" id="PS00653">
    <property type="entry name" value="GLYCOSYL_HYDROL_F1_2"/>
    <property type="match status" value="1"/>
</dbReference>
<keyword evidence="6 9" id="KW-0472">Membrane</keyword>
<dbReference type="InterPro" id="IPR033132">
    <property type="entry name" value="GH_1_N_CS"/>
</dbReference>
<dbReference type="GO" id="GO:0004553">
    <property type="term" value="F:hydrolase activity, hydrolyzing O-glycosyl compounds"/>
    <property type="evidence" value="ECO:0007669"/>
    <property type="project" value="InterPro"/>
</dbReference>
<dbReference type="GO" id="GO:0040016">
    <property type="term" value="P:embryonic cleavage"/>
    <property type="evidence" value="ECO:0007669"/>
    <property type="project" value="Ensembl"/>
</dbReference>
<keyword evidence="4" id="KW-0677">Repeat</keyword>
<dbReference type="InterPro" id="IPR001360">
    <property type="entry name" value="Glyco_hydro_1"/>
</dbReference>
<dbReference type="Proteomes" id="UP000261540">
    <property type="component" value="Unplaced"/>
</dbReference>
<proteinExistence type="inferred from homology"/>
<dbReference type="GO" id="GO:0008543">
    <property type="term" value="P:fibroblast growth factor receptor signaling pathway"/>
    <property type="evidence" value="ECO:0007669"/>
    <property type="project" value="TreeGrafter"/>
</dbReference>
<evidence type="ECO:0000256" key="5">
    <source>
        <dbReference type="ARBA" id="ARBA00022989"/>
    </source>
</evidence>
<dbReference type="GO" id="GO:0017134">
    <property type="term" value="F:fibroblast growth factor binding"/>
    <property type="evidence" value="ECO:0007669"/>
    <property type="project" value="TreeGrafter"/>
</dbReference>
<protein>
    <submittedName>
        <fullName evidence="10">Klotho</fullName>
    </submittedName>
</protein>
<evidence type="ECO:0000256" key="7">
    <source>
        <dbReference type="ARBA" id="ARBA00023180"/>
    </source>
</evidence>
<dbReference type="GeneTree" id="ENSGT00940000157614"/>
<evidence type="ECO:0000256" key="6">
    <source>
        <dbReference type="ARBA" id="ARBA00023136"/>
    </source>
</evidence>
<dbReference type="Gene3D" id="3.20.20.80">
    <property type="entry name" value="Glycosidases"/>
    <property type="match status" value="2"/>
</dbReference>
<dbReference type="GO" id="GO:0005104">
    <property type="term" value="F:fibroblast growth factor receptor binding"/>
    <property type="evidence" value="ECO:0007669"/>
    <property type="project" value="TreeGrafter"/>
</dbReference>
<feature type="transmembrane region" description="Helical" evidence="9">
    <location>
        <begin position="934"/>
        <end position="955"/>
    </location>
</feature>
<dbReference type="AlphaFoldDB" id="A0A3B3T7Q7"/>
<sequence>PGAGQRTWERFNRLPYPGDKAFLYDTFPDGFMWSVGTAAYQVEGAFDRDGKGPSIWDTFTRGGSRVAMGDVGSDSYHNIHGDIRALRQLGITHYRFSVSWPRIFPNGSRSSYNEMGAGYYRNLIQKLKEIRVEPVITLYHWDLPDHLQHHLGGWANPVLVDLFRDYADFCFQTFGSSVKYWITIDNPFMVAWHGYGTGMVAPGIRNDSDLPFKVGHNLLKAHASAWHLYDEKYRRVQGGRVSMALGSHWIMPSKTRRENLHACQRSLNFVLGWFARPLFVDGGYPSCMRSLLGPRLPAFSPREAAFVNGTADFFALSHGPSVSFQLSNDSLKFGQREELDLRMLLYWVRAEYDNPPIFIVESGWFVSGDTGTEDPKHMYYLKRFIMETLKIKYDNVQVIGYTAWSLLDGFEWHREYGIRRGLFYVDFTSPDMKREPKTSAIFYEKLIEKNGFPLLPENEQASGVFPCGFVWGVATDSIEVETTASQFADPNVYIWNMSGNGELTRLEEPGTARTRQVRHCADYASIRHQVAQVLRVHVSHFHFSLNWSSLVPTGNVSEANVTLLAYYACFTSELQKAGVTPVVSLWHYTGKHSSLPAPLELKRGWQSNDTVQAFANYARLCYRHLGAHVKLWITLNEPNGKELSYEVGHNLLRAHGLAWNVYNREFRKAQGGKVSLTLHMDWVEPAYSFTRKDVIPASRVLDFRVGWFAEPIFGSGDYPVGMRQWLRQRNSLDLFSYHLPAFSREDERLIRGSYDFFALSHFMTSMVSGAVEDKYLYESALEVHYMFDITWLMSSSRRSPVVPWGLRKALSWVSARYPSVPIYIMANGVDEDPARFQDNLRVYYFHNYINEALKYLLDGVNLQGYFAYALSDQRDPGFGMYGYLQDESVVKPSLTLYRSIIERNGFPAPTAAPQLCPRPAERCPGCRLLARRPVVGFLSLVGSALLVTIGLIVYFTSKRQN</sequence>
<dbReference type="FunFam" id="3.20.20.80:FF:000062">
    <property type="entry name" value="Klotho"/>
    <property type="match status" value="1"/>
</dbReference>
<keyword evidence="2" id="KW-1003">Cell membrane</keyword>
<dbReference type="PANTHER" id="PTHR10353:SF10">
    <property type="entry name" value="KLOTHO"/>
    <property type="match status" value="1"/>
</dbReference>
<dbReference type="GO" id="GO:0005975">
    <property type="term" value="P:carbohydrate metabolic process"/>
    <property type="evidence" value="ECO:0007669"/>
    <property type="project" value="InterPro"/>
</dbReference>
<evidence type="ECO:0000313" key="11">
    <source>
        <dbReference type="Proteomes" id="UP000261540"/>
    </source>
</evidence>
<evidence type="ECO:0000256" key="1">
    <source>
        <dbReference type="ARBA" id="ARBA00004162"/>
    </source>
</evidence>
<dbReference type="FunFam" id="3.20.20.80:FF:000042">
    <property type="entry name" value="Klotho"/>
    <property type="match status" value="1"/>
</dbReference>
<dbReference type="InterPro" id="IPR017853">
    <property type="entry name" value="GH"/>
</dbReference>
<dbReference type="SUPFAM" id="SSF51445">
    <property type="entry name" value="(Trans)glycosidases"/>
    <property type="match status" value="2"/>
</dbReference>
<evidence type="ECO:0000256" key="3">
    <source>
        <dbReference type="ARBA" id="ARBA00022692"/>
    </source>
</evidence>
<keyword evidence="11" id="KW-1185">Reference proteome</keyword>
<keyword evidence="5 9" id="KW-1133">Transmembrane helix</keyword>
<organism evidence="10 11">
    <name type="scientific">Paramormyrops kingsleyae</name>
    <dbReference type="NCBI Taxonomy" id="1676925"/>
    <lineage>
        <taxon>Eukaryota</taxon>
        <taxon>Metazoa</taxon>
        <taxon>Chordata</taxon>
        <taxon>Craniata</taxon>
        <taxon>Vertebrata</taxon>
        <taxon>Euteleostomi</taxon>
        <taxon>Actinopterygii</taxon>
        <taxon>Neopterygii</taxon>
        <taxon>Teleostei</taxon>
        <taxon>Osteoglossocephala</taxon>
        <taxon>Osteoglossomorpha</taxon>
        <taxon>Osteoglossiformes</taxon>
        <taxon>Mormyridae</taxon>
        <taxon>Paramormyrops</taxon>
    </lineage>
</organism>
<evidence type="ECO:0000256" key="4">
    <source>
        <dbReference type="ARBA" id="ARBA00022737"/>
    </source>
</evidence>
<name>A0A3B3T7Q7_9TELE</name>
<evidence type="ECO:0000256" key="2">
    <source>
        <dbReference type="ARBA" id="ARBA00022475"/>
    </source>
</evidence>
<keyword evidence="3 9" id="KW-0812">Transmembrane</keyword>
<dbReference type="STRING" id="1676925.ENSPKIP00000038685"/>
<reference evidence="10" key="2">
    <citation type="submission" date="2025-09" db="UniProtKB">
        <authorList>
            <consortium name="Ensembl"/>
        </authorList>
    </citation>
    <scope>IDENTIFICATION</scope>
</reference>
<accession>A0A3B3T7Q7</accession>
<dbReference type="Ensembl" id="ENSPKIT00000019679.1">
    <property type="protein sequence ID" value="ENSPKIP00000038685.1"/>
    <property type="gene ID" value="ENSPKIG00000016363.1"/>
</dbReference>
<dbReference type="Pfam" id="PF00232">
    <property type="entry name" value="Glyco_hydro_1"/>
    <property type="match status" value="3"/>
</dbReference>
<keyword evidence="7" id="KW-0325">Glycoprotein</keyword>
<comment type="subcellular location">
    <subcellularLocation>
        <location evidence="1">Cell membrane</location>
        <topology evidence="1">Single-pass membrane protein</topology>
    </subcellularLocation>
</comment>
<dbReference type="PRINTS" id="PR00131">
    <property type="entry name" value="GLHYDRLASE1"/>
</dbReference>
<evidence type="ECO:0000256" key="9">
    <source>
        <dbReference type="SAM" id="Phobius"/>
    </source>
</evidence>